<keyword evidence="3" id="KW-1185">Reference proteome</keyword>
<gene>
    <name evidence="2" type="ORF">PPENT_87.1.T1100005</name>
</gene>
<feature type="compositionally biased region" description="Basic and acidic residues" evidence="1">
    <location>
        <begin position="183"/>
        <end position="201"/>
    </location>
</feature>
<accession>A0A8S1X3K2</accession>
<dbReference type="OrthoDB" id="309751at2759"/>
<dbReference type="Proteomes" id="UP000689195">
    <property type="component" value="Unassembled WGS sequence"/>
</dbReference>
<evidence type="ECO:0000313" key="3">
    <source>
        <dbReference type="Proteomes" id="UP000689195"/>
    </source>
</evidence>
<feature type="compositionally biased region" description="Basic and acidic residues" evidence="1">
    <location>
        <begin position="269"/>
        <end position="278"/>
    </location>
</feature>
<comment type="caution">
    <text evidence="2">The sequence shown here is derived from an EMBL/GenBank/DDBJ whole genome shotgun (WGS) entry which is preliminary data.</text>
</comment>
<feature type="compositionally biased region" description="Basic and acidic residues" evidence="1">
    <location>
        <begin position="779"/>
        <end position="793"/>
    </location>
</feature>
<evidence type="ECO:0000313" key="2">
    <source>
        <dbReference type="EMBL" id="CAD8195551.1"/>
    </source>
</evidence>
<feature type="region of interest" description="Disordered" evidence="1">
    <location>
        <begin position="805"/>
        <end position="837"/>
    </location>
</feature>
<feature type="region of interest" description="Disordered" evidence="1">
    <location>
        <begin position="773"/>
        <end position="793"/>
    </location>
</feature>
<feature type="compositionally biased region" description="Basic and acidic residues" evidence="1">
    <location>
        <begin position="818"/>
        <end position="829"/>
    </location>
</feature>
<feature type="region of interest" description="Disordered" evidence="1">
    <location>
        <begin position="675"/>
        <end position="757"/>
    </location>
</feature>
<proteinExistence type="predicted"/>
<feature type="compositionally biased region" description="Basic and acidic residues" evidence="1">
    <location>
        <begin position="715"/>
        <end position="734"/>
    </location>
</feature>
<feature type="compositionally biased region" description="Acidic residues" evidence="1">
    <location>
        <begin position="743"/>
        <end position="757"/>
    </location>
</feature>
<name>A0A8S1X3K2_9CILI</name>
<feature type="compositionally biased region" description="Basic and acidic residues" evidence="1">
    <location>
        <begin position="621"/>
        <end position="635"/>
    </location>
</feature>
<dbReference type="EMBL" id="CAJJDO010000110">
    <property type="protein sequence ID" value="CAD8195551.1"/>
    <property type="molecule type" value="Genomic_DNA"/>
</dbReference>
<sequence>MNNTKLSNYLVDGTGRDTYVSNFNGGFWKQNQVQAVRPESGSYPNRRYQASPAPCIDSKINRYRNDGSGRDGYISYDEGGFSVSIGRKKNFISNLRGYDNKFSYVIIIFKNIINYKKTLLLKISRGSILVNKKINQFALQKMTIYNTIQSNNQIKIFPLMSEDDSNSVLEVSAPIKGRLQRAKSSDEEKDEQQKDVFKAEQPDSIEISDQSDIQEVENKKRQKKQNQNPQKSRKPRQKKQNENAANQNEENQEKQNKEKQTKQVKTKKKTVETNEKTIENLLNKKFIQAEEEDEPPRREMEIEYESKRNERDTFGIDNKQNKRKAQNAKNINQLIKNRHKFFTEFEDTPFEFQNENQNYQEIDTDQFELKFEKQQVEESAIKQKAKRDMLNKVQQYKQNVLVFGDQQKSQKSLLSSTFLPSQDQEQNGNNIPKIPQIIKTASFIQEEQNQRLDGESRNSLLRKTYSMGLKKGLSQEDNEDPELQLFIPKINGAKDKIFEHTLFLNKIKQKGFDRVVQTSTSLNNSNKAYSRSEFQQILQQKQVEHKANKINLSLNELMNRFQSTTFEQIEQRRQQNQKANNGQDDDDDSSPDEDFVPKQNELNQESEDIDDGSSQSSQDNKLIDDKVKECKQTEKEIEEQENNEVKKEKDFGIIIEEKSDVMSKIDDEEFQQLQQIKNRKLNQDNDQNQLDADEENENQNENENEDEDEEEEEEENKKDDDNNKEDHKVQENKKFNKLAQIDISDDDDQQADEINEDDLNMFRRLKKVSTMFKERKRKEKELEEKKKLKLERQKEREKMKKYIESNLVEDQAEQGSDNESHDDVVKEIKDDDEEEDNEVIEKELLEMIDDKIEDLDEGNEIRAFQIFMDRIHAQEKEDIKKILKGEFKRRNGKVSNIDLINMEQTEEEKQARLMHKFEESEEENYDSDFENYLKMSKNQKKEFLKEKKLQKILQAQKEMNLQTKKNRLQEQQLFQPDLLKVVEQAKKKQQETIQKKMTQKPPSFGQSLQLQSKINENSNAHNSNSMQQINVQKKNIRQQQNNTSYAINRLFSDNLNSKGQQLQKSPNKAVLLMKKK</sequence>
<organism evidence="2 3">
    <name type="scientific">Paramecium pentaurelia</name>
    <dbReference type="NCBI Taxonomy" id="43138"/>
    <lineage>
        <taxon>Eukaryota</taxon>
        <taxon>Sar</taxon>
        <taxon>Alveolata</taxon>
        <taxon>Ciliophora</taxon>
        <taxon>Intramacronucleata</taxon>
        <taxon>Oligohymenophorea</taxon>
        <taxon>Peniculida</taxon>
        <taxon>Parameciidae</taxon>
        <taxon>Paramecium</taxon>
    </lineage>
</organism>
<feature type="compositionally biased region" description="Basic and acidic residues" evidence="1">
    <location>
        <begin position="643"/>
        <end position="652"/>
    </location>
</feature>
<reference evidence="2" key="1">
    <citation type="submission" date="2021-01" db="EMBL/GenBank/DDBJ databases">
        <authorList>
            <consortium name="Genoscope - CEA"/>
            <person name="William W."/>
        </authorList>
    </citation>
    <scope>NUCLEOTIDE SEQUENCE</scope>
</reference>
<feature type="compositionally biased region" description="Acidic residues" evidence="1">
    <location>
        <begin position="583"/>
        <end position="594"/>
    </location>
</feature>
<dbReference type="AlphaFoldDB" id="A0A8S1X3K2"/>
<feature type="compositionally biased region" description="Polar residues" evidence="1">
    <location>
        <begin position="571"/>
        <end position="582"/>
    </location>
</feature>
<feature type="region of interest" description="Disordered" evidence="1">
    <location>
        <begin position="571"/>
        <end position="652"/>
    </location>
</feature>
<protein>
    <submittedName>
        <fullName evidence="2">Uncharacterized protein</fullName>
    </submittedName>
</protein>
<feature type="compositionally biased region" description="Basic and acidic residues" evidence="1">
    <location>
        <begin position="295"/>
        <end position="314"/>
    </location>
</feature>
<feature type="compositionally biased region" description="Basic and acidic residues" evidence="1">
    <location>
        <begin position="251"/>
        <end position="261"/>
    </location>
</feature>
<evidence type="ECO:0000256" key="1">
    <source>
        <dbReference type="SAM" id="MobiDB-lite"/>
    </source>
</evidence>
<feature type="region of interest" description="Disordered" evidence="1">
    <location>
        <begin position="178"/>
        <end position="325"/>
    </location>
</feature>
<feature type="compositionally biased region" description="Acidic residues" evidence="1">
    <location>
        <begin position="691"/>
        <end position="714"/>
    </location>
</feature>